<keyword evidence="2" id="KW-1133">Transmembrane helix</keyword>
<keyword evidence="2" id="KW-0472">Membrane</keyword>
<dbReference type="PANTHER" id="PTHR30093">
    <property type="entry name" value="GENERAL SECRETION PATHWAY PROTEIN G"/>
    <property type="match status" value="1"/>
</dbReference>
<dbReference type="SUPFAM" id="SSF54523">
    <property type="entry name" value="Pili subunits"/>
    <property type="match status" value="1"/>
</dbReference>
<dbReference type="GO" id="GO:0043683">
    <property type="term" value="P:type IV pilus assembly"/>
    <property type="evidence" value="ECO:0007669"/>
    <property type="project" value="InterPro"/>
</dbReference>
<evidence type="ECO:0000313" key="4">
    <source>
        <dbReference type="Proteomes" id="UP000501939"/>
    </source>
</evidence>
<evidence type="ECO:0000256" key="2">
    <source>
        <dbReference type="SAM" id="Phobius"/>
    </source>
</evidence>
<dbReference type="RefSeq" id="WP_166326832.1">
    <property type="nucleotide sequence ID" value="NZ_CP049916.1"/>
</dbReference>
<accession>A0A6G8S788</accession>
<dbReference type="GO" id="GO:0015627">
    <property type="term" value="C:type II protein secretion system complex"/>
    <property type="evidence" value="ECO:0007669"/>
    <property type="project" value="InterPro"/>
</dbReference>
<gene>
    <name evidence="3" type="ORF">G8D99_13680</name>
</gene>
<reference evidence="3 4" key="1">
    <citation type="submission" date="2020-03" db="EMBL/GenBank/DDBJ databases">
        <authorList>
            <person name="Zhu W."/>
        </authorList>
    </citation>
    <scope>NUCLEOTIDE SEQUENCE [LARGE SCALE GENOMIC DNA]</scope>
    <source>
        <strain evidence="3 4">185</strain>
    </source>
</reference>
<keyword evidence="1" id="KW-0488">Methylation</keyword>
<dbReference type="PRINTS" id="PR00813">
    <property type="entry name" value="BCTERIALGSPG"/>
</dbReference>
<dbReference type="AlphaFoldDB" id="A0A6G8S788"/>
<keyword evidence="4" id="KW-1185">Reference proteome</keyword>
<organism evidence="3 4">
    <name type="scientific">Acinetobacter lanii</name>
    <dbReference type="NCBI Taxonomy" id="2715163"/>
    <lineage>
        <taxon>Bacteria</taxon>
        <taxon>Pseudomonadati</taxon>
        <taxon>Pseudomonadota</taxon>
        <taxon>Gammaproteobacteria</taxon>
        <taxon>Moraxellales</taxon>
        <taxon>Moraxellaceae</taxon>
        <taxon>Acinetobacter</taxon>
    </lineage>
</organism>
<dbReference type="GO" id="GO:0015628">
    <property type="term" value="P:protein secretion by the type II secretion system"/>
    <property type="evidence" value="ECO:0007669"/>
    <property type="project" value="InterPro"/>
</dbReference>
<dbReference type="InterPro" id="IPR000983">
    <property type="entry name" value="Bac_GSPG_pilin"/>
</dbReference>
<name>A0A6G8S788_9GAMM</name>
<dbReference type="InterPro" id="IPR012902">
    <property type="entry name" value="N_methyl_site"/>
</dbReference>
<dbReference type="KEGG" id="alj:G8D99_13680"/>
<protein>
    <submittedName>
        <fullName evidence="3">Prepilin-type N-terminal cleavage/methylation domain-containing protein</fullName>
    </submittedName>
</protein>
<dbReference type="Proteomes" id="UP000501939">
    <property type="component" value="Chromosome"/>
</dbReference>
<dbReference type="PANTHER" id="PTHR30093:SF47">
    <property type="entry name" value="TYPE IV PILUS NON-CORE MINOR PILIN PILE"/>
    <property type="match status" value="1"/>
</dbReference>
<proteinExistence type="predicted"/>
<dbReference type="EMBL" id="CP049916">
    <property type="protein sequence ID" value="QIO09961.1"/>
    <property type="molecule type" value="Genomic_DNA"/>
</dbReference>
<evidence type="ECO:0000256" key="1">
    <source>
        <dbReference type="ARBA" id="ARBA00022481"/>
    </source>
</evidence>
<keyword evidence="2" id="KW-0812">Transmembrane</keyword>
<sequence>MKENAFTLIELMIVVAIIGVLAAISYPSYQSYIVRTERVDVQTELMQIAQNLQRYALMKHSFNDASLDNGSLQQIYPLSGKAKYTIALDLDASGQSWTLTATPLQAKRGVVKLDSEGRKCWIASTTACELSFTSNWDGR</sequence>
<feature type="transmembrane region" description="Helical" evidence="2">
    <location>
        <begin position="6"/>
        <end position="26"/>
    </location>
</feature>
<evidence type="ECO:0000313" key="3">
    <source>
        <dbReference type="EMBL" id="QIO09961.1"/>
    </source>
</evidence>
<dbReference type="InterPro" id="IPR031982">
    <property type="entry name" value="PilE-like"/>
</dbReference>
<dbReference type="NCBIfam" id="TIGR02532">
    <property type="entry name" value="IV_pilin_GFxxxE"/>
    <property type="match status" value="1"/>
</dbReference>
<dbReference type="InterPro" id="IPR045584">
    <property type="entry name" value="Pilin-like"/>
</dbReference>
<dbReference type="Pfam" id="PF16732">
    <property type="entry name" value="ComP_DUS"/>
    <property type="match status" value="1"/>
</dbReference>
<dbReference type="Pfam" id="PF07963">
    <property type="entry name" value="N_methyl"/>
    <property type="match status" value="1"/>
</dbReference>
<dbReference type="Gene3D" id="3.30.700.10">
    <property type="entry name" value="Glycoprotein, Type 4 Pilin"/>
    <property type="match status" value="1"/>
</dbReference>